<organism evidence="2 3">
    <name type="scientific">Nocardioides oleivorans</name>
    <dbReference type="NCBI Taxonomy" id="273676"/>
    <lineage>
        <taxon>Bacteria</taxon>
        <taxon>Bacillati</taxon>
        <taxon>Actinomycetota</taxon>
        <taxon>Actinomycetes</taxon>
        <taxon>Propionibacteriales</taxon>
        <taxon>Nocardioidaceae</taxon>
        <taxon>Nocardioides</taxon>
    </lineage>
</organism>
<gene>
    <name evidence="2" type="ORF">EUA93_10075</name>
</gene>
<dbReference type="OrthoDB" id="3783351at2"/>
<reference evidence="2 3" key="1">
    <citation type="submission" date="2019-01" db="EMBL/GenBank/DDBJ databases">
        <title>Novel species of Nocardioides.</title>
        <authorList>
            <person name="Liu Q."/>
            <person name="Xin Y.-H."/>
        </authorList>
    </citation>
    <scope>NUCLEOTIDE SEQUENCE [LARGE SCALE GENOMIC DNA]</scope>
    <source>
        <strain evidence="2 3">CGMCC 4.6882</strain>
    </source>
</reference>
<evidence type="ECO:0000256" key="1">
    <source>
        <dbReference type="SAM" id="MobiDB-lite"/>
    </source>
</evidence>
<dbReference type="EMBL" id="SDWT01000001">
    <property type="protein sequence ID" value="RYB94658.1"/>
    <property type="molecule type" value="Genomic_DNA"/>
</dbReference>
<accession>A0A4Q2RZS5</accession>
<sequence length="252" mass="26161">MKYDIANLTDARPTRRSVTRAAAWSVPVIATATTVPAFAASCAPVTVTAANATAPNRSSAVDYSVTFNAGTGAQPTNVMTVKATYDTGMVVRNDANGGTNDNFTIQNPVGGLNTYGLVMAQRLSSRASNTGAFGHYTFTFTKPVTGLTFTLTDIDSTTGDFWDSVWLTPGFSKPTLSAGLTGAGTSADPIRQSNGNTAVDNASGANGNATITYPGTISSFTINYSNRQTGTISADPDQVVTIANFSFGFQPC</sequence>
<feature type="region of interest" description="Disordered" evidence="1">
    <location>
        <begin position="184"/>
        <end position="203"/>
    </location>
</feature>
<name>A0A4Q2RZS5_9ACTN</name>
<protein>
    <submittedName>
        <fullName evidence="2">Uncharacterized protein</fullName>
    </submittedName>
</protein>
<dbReference type="Proteomes" id="UP000294071">
    <property type="component" value="Unassembled WGS sequence"/>
</dbReference>
<dbReference type="RefSeq" id="WP_129400006.1">
    <property type="nucleotide sequence ID" value="NZ_SDWT01000001.1"/>
</dbReference>
<dbReference type="AlphaFoldDB" id="A0A4Q2RZS5"/>
<feature type="compositionally biased region" description="Polar residues" evidence="1">
    <location>
        <begin position="191"/>
        <end position="203"/>
    </location>
</feature>
<evidence type="ECO:0000313" key="3">
    <source>
        <dbReference type="Proteomes" id="UP000294071"/>
    </source>
</evidence>
<evidence type="ECO:0000313" key="2">
    <source>
        <dbReference type="EMBL" id="RYB94658.1"/>
    </source>
</evidence>
<keyword evidence="3" id="KW-1185">Reference proteome</keyword>
<proteinExistence type="predicted"/>
<comment type="caution">
    <text evidence="2">The sequence shown here is derived from an EMBL/GenBank/DDBJ whole genome shotgun (WGS) entry which is preliminary data.</text>
</comment>